<reference evidence="3" key="2">
    <citation type="submission" date="2015-01" db="EMBL/GenBank/DDBJ databases">
        <title>Evolutionary Origins and Diversification of the Mycorrhizal Mutualists.</title>
        <authorList>
            <consortium name="DOE Joint Genome Institute"/>
            <consortium name="Mycorrhizal Genomics Consortium"/>
            <person name="Kohler A."/>
            <person name="Kuo A."/>
            <person name="Nagy L.G."/>
            <person name="Floudas D."/>
            <person name="Copeland A."/>
            <person name="Barry K.W."/>
            <person name="Cichocki N."/>
            <person name="Veneault-Fourrey C."/>
            <person name="LaButti K."/>
            <person name="Lindquist E.A."/>
            <person name="Lipzen A."/>
            <person name="Lundell T."/>
            <person name="Morin E."/>
            <person name="Murat C."/>
            <person name="Riley R."/>
            <person name="Ohm R."/>
            <person name="Sun H."/>
            <person name="Tunlid A."/>
            <person name="Henrissat B."/>
            <person name="Grigoriev I.V."/>
            <person name="Hibbett D.S."/>
            <person name="Martin F."/>
        </authorList>
    </citation>
    <scope>NUCLEOTIDE SEQUENCE [LARGE SCALE GENOMIC DNA]</scope>
    <source>
        <strain evidence="3">LaAM-08-1</strain>
    </source>
</reference>
<evidence type="ECO:0000259" key="1">
    <source>
        <dbReference type="Pfam" id="PF18721"/>
    </source>
</evidence>
<organism evidence="2 3">
    <name type="scientific">Laccaria amethystina LaAM-08-1</name>
    <dbReference type="NCBI Taxonomy" id="1095629"/>
    <lineage>
        <taxon>Eukaryota</taxon>
        <taxon>Fungi</taxon>
        <taxon>Dikarya</taxon>
        <taxon>Basidiomycota</taxon>
        <taxon>Agaricomycotina</taxon>
        <taxon>Agaricomycetes</taxon>
        <taxon>Agaricomycetidae</taxon>
        <taxon>Agaricales</taxon>
        <taxon>Agaricineae</taxon>
        <taxon>Hydnangiaceae</taxon>
        <taxon>Laccaria</taxon>
    </lineage>
</organism>
<dbReference type="InterPro" id="IPR040898">
    <property type="entry name" value="CxC6"/>
</dbReference>
<feature type="domain" description="CxC6 like cysteine cluster associated with KDZ" evidence="1">
    <location>
        <begin position="53"/>
        <end position="120"/>
    </location>
</feature>
<dbReference type="Pfam" id="PF18721">
    <property type="entry name" value="CxC6"/>
    <property type="match status" value="1"/>
</dbReference>
<dbReference type="AlphaFoldDB" id="A0A0C9XFX8"/>
<gene>
    <name evidence="2" type="ORF">K443DRAFT_109521</name>
</gene>
<feature type="non-terminal residue" evidence="2">
    <location>
        <position position="1"/>
    </location>
</feature>
<name>A0A0C9XFX8_9AGAR</name>
<proteinExistence type="predicted"/>
<protein>
    <submittedName>
        <fullName evidence="2">Unplaced genomic scaffold K443scaffold_236, whole genome shotgun sequence</fullName>
    </submittedName>
</protein>
<dbReference type="OrthoDB" id="2527272at2759"/>
<keyword evidence="3" id="KW-1185">Reference proteome</keyword>
<dbReference type="Proteomes" id="UP000054477">
    <property type="component" value="Unassembled WGS sequence"/>
</dbReference>
<evidence type="ECO:0000313" key="3">
    <source>
        <dbReference type="Proteomes" id="UP000054477"/>
    </source>
</evidence>
<sequence>LFIDEVTHEAVSKLGANGMILPAVPHSCSECTQKYKIKVDFITGDDPAALMVVVDGIVMGPTHFAYGDCTSALGNAQGGVFFPVHEAEYGTKCHIKSCTNTKKVGTLACTIPGHQEQWSKNAYN</sequence>
<dbReference type="EMBL" id="KN838771">
    <property type="protein sequence ID" value="KIJ95002.1"/>
    <property type="molecule type" value="Genomic_DNA"/>
</dbReference>
<accession>A0A0C9XFX8</accession>
<dbReference type="HOGENOM" id="CLU_1722688_0_0_1"/>
<evidence type="ECO:0000313" key="2">
    <source>
        <dbReference type="EMBL" id="KIJ95002.1"/>
    </source>
</evidence>
<reference evidence="2 3" key="1">
    <citation type="submission" date="2014-04" db="EMBL/GenBank/DDBJ databases">
        <authorList>
            <consortium name="DOE Joint Genome Institute"/>
            <person name="Kuo A."/>
            <person name="Kohler A."/>
            <person name="Nagy L.G."/>
            <person name="Floudas D."/>
            <person name="Copeland A."/>
            <person name="Barry K.W."/>
            <person name="Cichocki N."/>
            <person name="Veneault-Fourrey C."/>
            <person name="LaButti K."/>
            <person name="Lindquist E.A."/>
            <person name="Lipzen A."/>
            <person name="Lundell T."/>
            <person name="Morin E."/>
            <person name="Murat C."/>
            <person name="Sun H."/>
            <person name="Tunlid A."/>
            <person name="Henrissat B."/>
            <person name="Grigoriev I.V."/>
            <person name="Hibbett D.S."/>
            <person name="Martin F."/>
            <person name="Nordberg H.P."/>
            <person name="Cantor M.N."/>
            <person name="Hua S.X."/>
        </authorList>
    </citation>
    <scope>NUCLEOTIDE SEQUENCE [LARGE SCALE GENOMIC DNA]</scope>
    <source>
        <strain evidence="2 3">LaAM-08-1</strain>
    </source>
</reference>
<dbReference type="STRING" id="1095629.A0A0C9XFX8"/>